<sequence length="61" mass="6094">MSASEAPLEWARPVIATTLQSAIDAGCDDLTACAASSCCPLPRTVAPAAGAPARCPDHRAG</sequence>
<reference evidence="1 2" key="1">
    <citation type="submission" date="2018-05" db="EMBL/GenBank/DDBJ databases">
        <title>Micromonosporas from Atacama Desert.</title>
        <authorList>
            <person name="Carro L."/>
            <person name="Golinska P."/>
            <person name="Klenk H.-P."/>
            <person name="Goodfellow M."/>
        </authorList>
    </citation>
    <scope>NUCLEOTIDE SEQUENCE [LARGE SCALE GENOMIC DNA]</scope>
    <source>
        <strain evidence="1 2">4G51</strain>
    </source>
</reference>
<dbReference type="EMBL" id="QGKS01000180">
    <property type="protein sequence ID" value="PWR15575.1"/>
    <property type="molecule type" value="Genomic_DNA"/>
</dbReference>
<dbReference type="AlphaFoldDB" id="A0A317DRW3"/>
<protein>
    <submittedName>
        <fullName evidence="1">Uncharacterized protein</fullName>
    </submittedName>
</protein>
<gene>
    <name evidence="1" type="ORF">DKT69_10350</name>
</gene>
<comment type="caution">
    <text evidence="1">The sequence shown here is derived from an EMBL/GenBank/DDBJ whole genome shotgun (WGS) entry which is preliminary data.</text>
</comment>
<accession>A0A317DRW3</accession>
<name>A0A317DRW3_9ACTN</name>
<evidence type="ECO:0000313" key="2">
    <source>
        <dbReference type="Proteomes" id="UP000246050"/>
    </source>
</evidence>
<organism evidence="1 2">
    <name type="scientific">Micromonospora sicca</name>
    <dbReference type="NCBI Taxonomy" id="2202420"/>
    <lineage>
        <taxon>Bacteria</taxon>
        <taxon>Bacillati</taxon>
        <taxon>Actinomycetota</taxon>
        <taxon>Actinomycetes</taxon>
        <taxon>Micromonosporales</taxon>
        <taxon>Micromonosporaceae</taxon>
        <taxon>Micromonospora</taxon>
    </lineage>
</organism>
<proteinExistence type="predicted"/>
<evidence type="ECO:0000313" key="1">
    <source>
        <dbReference type="EMBL" id="PWR15575.1"/>
    </source>
</evidence>
<dbReference type="Proteomes" id="UP000246050">
    <property type="component" value="Unassembled WGS sequence"/>
</dbReference>